<name>A0A4U5R2R0_POPAL</name>
<sequence>MKRGSCSVAEYSRAFNSHCDQLSAMRCLVEDSNEVHWYLCGLGHEFSTFSIAQLSLTLIPSFNDVVPKAGSFDLFFKTIKTMQVSLLMLLMSPLSTEMQSLIIINRNIREANSKEEIIANNSIIVPLVVKYVMKKGTMPRTANTDTLNMMRMLWKHLQIAQLAMTLLTDILIQEH</sequence>
<organism evidence="1">
    <name type="scientific">Populus alba</name>
    <name type="common">White poplar</name>
    <dbReference type="NCBI Taxonomy" id="43335"/>
    <lineage>
        <taxon>Eukaryota</taxon>
        <taxon>Viridiplantae</taxon>
        <taxon>Streptophyta</taxon>
        <taxon>Embryophyta</taxon>
        <taxon>Tracheophyta</taxon>
        <taxon>Spermatophyta</taxon>
        <taxon>Magnoliopsida</taxon>
        <taxon>eudicotyledons</taxon>
        <taxon>Gunneridae</taxon>
        <taxon>Pentapetalae</taxon>
        <taxon>rosids</taxon>
        <taxon>fabids</taxon>
        <taxon>Malpighiales</taxon>
        <taxon>Salicaceae</taxon>
        <taxon>Saliceae</taxon>
        <taxon>Populus</taxon>
    </lineage>
</organism>
<reference evidence="1" key="1">
    <citation type="submission" date="2018-10" db="EMBL/GenBank/DDBJ databases">
        <title>Population genomic analysis revealed the cold adaptation of white poplar.</title>
        <authorList>
            <person name="Liu Y.-J."/>
        </authorList>
    </citation>
    <scope>NUCLEOTIDE SEQUENCE [LARGE SCALE GENOMIC DNA]</scope>
    <source>
        <strain evidence="1">PAL-ZL1</strain>
    </source>
</reference>
<protein>
    <submittedName>
        <fullName evidence="1">Uncharacterized protein</fullName>
    </submittedName>
</protein>
<dbReference type="AlphaFoldDB" id="A0A4U5R2R0"/>
<evidence type="ECO:0000313" key="1">
    <source>
        <dbReference type="EMBL" id="TKS15755.1"/>
    </source>
</evidence>
<accession>A0A4U5R2R0</accession>
<comment type="caution">
    <text evidence="1">The sequence shown here is derived from an EMBL/GenBank/DDBJ whole genome shotgun (WGS) entry which is preliminary data.</text>
</comment>
<dbReference type="EMBL" id="RCHU01000077">
    <property type="protein sequence ID" value="TKS15755.1"/>
    <property type="molecule type" value="Genomic_DNA"/>
</dbReference>
<proteinExistence type="predicted"/>
<gene>
    <name evidence="1" type="ORF">D5086_0000030010</name>
</gene>